<sequence length="562" mass="63753">MTRNEKIVGMGKQENKGNLKEVADSSATINADFHEDKGPLTFTAKKIEIINVDLSPNPTINFTDNNSIHISITNLKLKVRVHMLLSLHFGIVNTDNSYVTITATINKGSINLITNIIKSNISPLVKLTKTIVKADEFDFDVEGNILILALGKVLKLFKSKFQKLIENRAKEEFKLYFEKQINNKLKTINTNRIFGNEYTIKYNMTGNGFINKKQKINLYTIPLHGGMWTKNSIIPLTGTVNNQTLTYNELKSIVNKTMFEKTNENPLNFHLQHPSSVCYYFNHNLLWRYITFYTKITINEKLTFDKSSTFDNTGIIHTKINHQQSKLMITHQTLLINNEKNLNLSLPFTQLLLPSTKTLKHSNIKIFSTQYNTIICSDMITKSLTFDKNDSFYYAPAAFGLLHYKDAAVVGAILGITALSITVLQNTYHITGILTTISIFIVIISFIITTILMVIGIVKEKPNLIWPQMTILQFENILLFILGTFSIISMACGTTATNFLFGFLVNVPEIESNLGPIWPFNIAAASFVGCLICIWFNVLLRGAYDYLLDKEFFEGMEKIELK</sequence>
<dbReference type="WBParaSite" id="TCONS_00004742.p1">
    <property type="protein sequence ID" value="TCONS_00004742.p1"/>
    <property type="gene ID" value="XLOC_002703"/>
</dbReference>
<organism evidence="2 3">
    <name type="scientific">Strongyloides stercoralis</name>
    <name type="common">Threadworm</name>
    <dbReference type="NCBI Taxonomy" id="6248"/>
    <lineage>
        <taxon>Eukaryota</taxon>
        <taxon>Metazoa</taxon>
        <taxon>Ecdysozoa</taxon>
        <taxon>Nematoda</taxon>
        <taxon>Chromadorea</taxon>
        <taxon>Rhabditida</taxon>
        <taxon>Tylenchina</taxon>
        <taxon>Panagrolaimomorpha</taxon>
        <taxon>Strongyloidoidea</taxon>
        <taxon>Strongyloididae</taxon>
        <taxon>Strongyloides</taxon>
    </lineage>
</organism>
<evidence type="ECO:0000313" key="2">
    <source>
        <dbReference type="Proteomes" id="UP000035681"/>
    </source>
</evidence>
<dbReference type="InterPro" id="IPR017943">
    <property type="entry name" value="Bactericidal_perm-incr_a/b_dom"/>
</dbReference>
<keyword evidence="1" id="KW-1133">Transmembrane helix</keyword>
<evidence type="ECO:0000256" key="1">
    <source>
        <dbReference type="SAM" id="Phobius"/>
    </source>
</evidence>
<proteinExistence type="predicted"/>
<keyword evidence="2" id="KW-1185">Reference proteome</keyword>
<accession>A0AAF5HZD5</accession>
<feature type="transmembrane region" description="Helical" evidence="1">
    <location>
        <begin position="407"/>
        <end position="424"/>
    </location>
</feature>
<protein>
    <submittedName>
        <fullName evidence="3">Lipid-binding serum glycoprotein N-terminal domain-containing protein</fullName>
    </submittedName>
</protein>
<dbReference type="SUPFAM" id="SSF55394">
    <property type="entry name" value="Bactericidal permeability-increasing protein, BPI"/>
    <property type="match status" value="1"/>
</dbReference>
<feature type="transmembrane region" description="Helical" evidence="1">
    <location>
        <begin position="430"/>
        <end position="458"/>
    </location>
</feature>
<name>A0AAF5HZD5_STRER</name>
<dbReference type="GO" id="GO:0008289">
    <property type="term" value="F:lipid binding"/>
    <property type="evidence" value="ECO:0007669"/>
    <property type="project" value="InterPro"/>
</dbReference>
<keyword evidence="1" id="KW-0812">Transmembrane</keyword>
<evidence type="ECO:0000313" key="3">
    <source>
        <dbReference type="WBParaSite" id="TCONS_00004742.p1"/>
    </source>
</evidence>
<feature type="transmembrane region" description="Helical" evidence="1">
    <location>
        <begin position="517"/>
        <end position="540"/>
    </location>
</feature>
<keyword evidence="1" id="KW-0472">Membrane</keyword>
<feature type="transmembrane region" description="Helical" evidence="1">
    <location>
        <begin position="478"/>
        <end position="505"/>
    </location>
</feature>
<dbReference type="Gene3D" id="3.15.10.10">
    <property type="entry name" value="Bactericidal permeability-increasing protein, domain 1"/>
    <property type="match status" value="1"/>
</dbReference>
<dbReference type="Proteomes" id="UP000035681">
    <property type="component" value="Unplaced"/>
</dbReference>
<reference evidence="3" key="1">
    <citation type="submission" date="2024-02" db="UniProtKB">
        <authorList>
            <consortium name="WormBaseParasite"/>
        </authorList>
    </citation>
    <scope>IDENTIFICATION</scope>
</reference>
<dbReference type="AlphaFoldDB" id="A0AAF5HZD5"/>